<evidence type="ECO:0000313" key="2">
    <source>
        <dbReference type="EMBL" id="KYC53604.1"/>
    </source>
</evidence>
<protein>
    <submittedName>
        <fullName evidence="2">Uncharacterized protein</fullName>
    </submittedName>
</protein>
<dbReference type="EMBL" id="LNGD01000011">
    <property type="protein sequence ID" value="KYC53604.1"/>
    <property type="molecule type" value="Genomic_DNA"/>
</dbReference>
<evidence type="ECO:0000313" key="3">
    <source>
        <dbReference type="Proteomes" id="UP000075578"/>
    </source>
</evidence>
<sequence length="60" mass="6830">MAIKEKIIRLNVTRKIYSIMAVLILVSICFYQPLASLILTGTPKYSDSSVYWAFINATIF</sequence>
<organism evidence="2 3">
    <name type="scientific">Candidatus Methanofastidiosum methylothiophilum</name>
    <dbReference type="NCBI Taxonomy" id="1705564"/>
    <lineage>
        <taxon>Archaea</taxon>
        <taxon>Methanobacteriati</taxon>
        <taxon>Methanobacteriota</taxon>
        <taxon>Stenosarchaea group</taxon>
        <taxon>Candidatus Methanofastidiosia</taxon>
        <taxon>Candidatus Methanofastidiosales</taxon>
        <taxon>Candidatus Methanofastidiosaceae</taxon>
        <taxon>Candidatus Methanofastidiosum</taxon>
    </lineage>
</organism>
<evidence type="ECO:0000256" key="1">
    <source>
        <dbReference type="SAM" id="Phobius"/>
    </source>
</evidence>
<dbReference type="AlphaFoldDB" id="A0A150J9H0"/>
<comment type="caution">
    <text evidence="2">The sequence shown here is derived from an EMBL/GenBank/DDBJ whole genome shotgun (WGS) entry which is preliminary data.</text>
</comment>
<proteinExistence type="predicted"/>
<keyword evidence="1" id="KW-1133">Transmembrane helix</keyword>
<accession>A0A150J9H0</accession>
<name>A0A150J9H0_9EURY</name>
<dbReference type="Proteomes" id="UP000075578">
    <property type="component" value="Unassembled WGS sequence"/>
</dbReference>
<reference evidence="2 3" key="1">
    <citation type="journal article" date="2016" name="ISME J.">
        <title>Chasing the elusive Euryarchaeota class WSA2: genomes reveal a uniquely fastidious methyl-reducing methanogen.</title>
        <authorList>
            <person name="Nobu M.K."/>
            <person name="Narihiro T."/>
            <person name="Kuroda K."/>
            <person name="Mei R."/>
            <person name="Liu W.T."/>
        </authorList>
    </citation>
    <scope>NUCLEOTIDE SEQUENCE [LARGE SCALE GENOMIC DNA]</scope>
    <source>
        <strain evidence="2">U1lsi0528_Bin089</strain>
    </source>
</reference>
<keyword evidence="1" id="KW-0812">Transmembrane</keyword>
<feature type="transmembrane region" description="Helical" evidence="1">
    <location>
        <begin position="16"/>
        <end position="39"/>
    </location>
</feature>
<keyword evidence="1" id="KW-0472">Membrane</keyword>
<gene>
    <name evidence="2" type="ORF">AMQ74_00347</name>
</gene>